<evidence type="ECO:0000256" key="27">
    <source>
        <dbReference type="ARBA" id="ARBA00023329"/>
    </source>
</evidence>
<protein>
    <recommendedName>
        <fullName evidence="33">Dynamin-2</fullName>
        <ecNumber evidence="8">3.6.5.5</ecNumber>
    </recommendedName>
</protein>
<dbReference type="GO" id="GO:0030136">
    <property type="term" value="C:clathrin-coated vesicle"/>
    <property type="evidence" value="ECO:0007669"/>
    <property type="project" value="UniProtKB-SubCell"/>
</dbReference>
<dbReference type="SMART" id="SM00053">
    <property type="entry name" value="DYNc"/>
    <property type="match status" value="1"/>
</dbReference>
<keyword evidence="21 34" id="KW-0342">GTP-binding</keyword>
<dbReference type="InterPro" id="IPR022812">
    <property type="entry name" value="Dynamin"/>
</dbReference>
<dbReference type="CDD" id="cd01256">
    <property type="entry name" value="PH_dynamin"/>
    <property type="match status" value="1"/>
</dbReference>
<dbReference type="GO" id="GO:0043005">
    <property type="term" value="C:neuron projection"/>
    <property type="evidence" value="ECO:0007669"/>
    <property type="project" value="UniProtKB-KW"/>
</dbReference>
<dbReference type="Gene3D" id="1.20.120.1240">
    <property type="entry name" value="Dynamin, middle domain"/>
    <property type="match status" value="1"/>
</dbReference>
<comment type="catalytic activity">
    <reaction evidence="31">
        <text>GTP + H2O = GDP + phosphate + H(+)</text>
        <dbReference type="Rhea" id="RHEA:19669"/>
        <dbReference type="ChEBI" id="CHEBI:15377"/>
        <dbReference type="ChEBI" id="CHEBI:15378"/>
        <dbReference type="ChEBI" id="CHEBI:37565"/>
        <dbReference type="ChEBI" id="CHEBI:43474"/>
        <dbReference type="ChEBI" id="CHEBI:58189"/>
        <dbReference type="EC" id="3.6.5.5"/>
    </reaction>
    <physiologicalReaction direction="left-to-right" evidence="31">
        <dbReference type="Rhea" id="RHEA:19670"/>
    </physiologicalReaction>
</comment>
<evidence type="ECO:0000256" key="1">
    <source>
        <dbReference type="ARBA" id="ARBA00004114"/>
    </source>
</evidence>
<dbReference type="GO" id="GO:0055037">
    <property type="term" value="C:recycling endosome"/>
    <property type="evidence" value="ECO:0007669"/>
    <property type="project" value="UniProtKB-SubCell"/>
</dbReference>
<dbReference type="GO" id="GO:0002102">
    <property type="term" value="C:podosome"/>
    <property type="evidence" value="ECO:0007669"/>
    <property type="project" value="UniProtKB-SubCell"/>
</dbReference>
<dbReference type="InterPro" id="IPR001401">
    <property type="entry name" value="Dynamin_GTPase"/>
</dbReference>
<evidence type="ECO:0000256" key="30">
    <source>
        <dbReference type="ARBA" id="ARBA00046301"/>
    </source>
</evidence>
<dbReference type="GO" id="GO:0031623">
    <property type="term" value="P:receptor internalization"/>
    <property type="evidence" value="ECO:0007669"/>
    <property type="project" value="TreeGrafter"/>
</dbReference>
<dbReference type="GO" id="GO:0005874">
    <property type="term" value="C:microtubule"/>
    <property type="evidence" value="ECO:0007669"/>
    <property type="project" value="UniProtKB-KW"/>
</dbReference>
<dbReference type="CDD" id="cd08771">
    <property type="entry name" value="DLP_1"/>
    <property type="match status" value="1"/>
</dbReference>
<evidence type="ECO:0000256" key="14">
    <source>
        <dbReference type="ARBA" id="ARBA00022741"/>
    </source>
</evidence>
<evidence type="ECO:0000256" key="4">
    <source>
        <dbReference type="ARBA" id="ARBA00004188"/>
    </source>
</evidence>
<evidence type="ECO:0000256" key="16">
    <source>
        <dbReference type="ARBA" id="ARBA00022801"/>
    </source>
</evidence>
<dbReference type="Gene3D" id="3.40.50.300">
    <property type="entry name" value="P-loop containing nucleotide triphosphate hydrolases"/>
    <property type="match status" value="1"/>
</dbReference>
<dbReference type="GO" id="GO:0001891">
    <property type="term" value="C:phagocytic cup"/>
    <property type="evidence" value="ECO:0007669"/>
    <property type="project" value="UniProtKB-SubCell"/>
</dbReference>
<evidence type="ECO:0000256" key="22">
    <source>
        <dbReference type="ARBA" id="ARBA00023136"/>
    </source>
</evidence>
<proteinExistence type="inferred from homology"/>
<feature type="domain" description="GED" evidence="36">
    <location>
        <begin position="663"/>
        <end position="754"/>
    </location>
</feature>
<dbReference type="GO" id="GO:0006909">
    <property type="term" value="P:phagocytosis"/>
    <property type="evidence" value="ECO:0007669"/>
    <property type="project" value="UniProtKB-KW"/>
</dbReference>
<dbReference type="FunFam" id="1.20.120.1240:FF:000019">
    <property type="entry name" value="Dynamin 2"/>
    <property type="match status" value="1"/>
</dbReference>
<keyword evidence="27" id="KW-0968">Cytoplasmic vesicle</keyword>
<keyword evidence="19" id="KW-0007">Acetylation</keyword>
<keyword evidence="23" id="KW-0505">Motor protein</keyword>
<evidence type="ECO:0000256" key="33">
    <source>
        <dbReference type="ARBA" id="ARBA00073712"/>
    </source>
</evidence>
<dbReference type="EC" id="3.6.5.5" evidence="8"/>
<evidence type="ECO:0000256" key="8">
    <source>
        <dbReference type="ARBA" id="ARBA00011980"/>
    </source>
</evidence>
<keyword evidence="15" id="KW-0967">Endosome</keyword>
<dbReference type="InterPro" id="IPR000375">
    <property type="entry name" value="Dynamin_stalk"/>
</dbReference>
<evidence type="ECO:0000256" key="29">
    <source>
        <dbReference type="ARBA" id="ARBA00034105"/>
    </source>
</evidence>
<keyword evidence="20" id="KW-0770">Synapse</keyword>
<keyword evidence="22" id="KW-0472">Membrane</keyword>
<evidence type="ECO:0000256" key="20">
    <source>
        <dbReference type="ARBA" id="ARBA00023018"/>
    </source>
</evidence>
<name>A0A8B9HID6_ASTMX</name>
<evidence type="ECO:0000313" key="39">
    <source>
        <dbReference type="Proteomes" id="UP000694621"/>
    </source>
</evidence>
<dbReference type="FunFam" id="2.30.29.30:FF:000010">
    <property type="entry name" value="dynamin-1 isoform X2"/>
    <property type="match status" value="1"/>
</dbReference>
<dbReference type="PANTHER" id="PTHR11566">
    <property type="entry name" value="DYNAMIN"/>
    <property type="match status" value="1"/>
</dbReference>
<keyword evidence="17" id="KW-0581">Phagocytosis</keyword>
<evidence type="ECO:0000259" key="37">
    <source>
        <dbReference type="PROSITE" id="PS51718"/>
    </source>
</evidence>
<evidence type="ECO:0000256" key="34">
    <source>
        <dbReference type="RuleBase" id="RU003932"/>
    </source>
</evidence>
<keyword evidence="9" id="KW-0963">Cytoplasm</keyword>
<keyword evidence="14 34" id="KW-0547">Nucleotide-binding</keyword>
<dbReference type="InterPro" id="IPR020850">
    <property type="entry name" value="GED_dom"/>
</dbReference>
<evidence type="ECO:0000256" key="31">
    <source>
        <dbReference type="ARBA" id="ARBA00050873"/>
    </source>
</evidence>
<evidence type="ECO:0000256" key="10">
    <source>
        <dbReference type="ARBA" id="ARBA00022553"/>
    </source>
</evidence>
<evidence type="ECO:0000256" key="15">
    <source>
        <dbReference type="ARBA" id="ARBA00022753"/>
    </source>
</evidence>
<keyword evidence="10" id="KW-0597">Phosphoprotein</keyword>
<keyword evidence="16" id="KW-0378">Hydrolase</keyword>
<evidence type="ECO:0000256" key="17">
    <source>
        <dbReference type="ARBA" id="ARBA00022907"/>
    </source>
</evidence>
<evidence type="ECO:0000256" key="11">
    <source>
        <dbReference type="ARBA" id="ARBA00022583"/>
    </source>
</evidence>
<dbReference type="Pfam" id="PF01031">
    <property type="entry name" value="Dynamin_M"/>
    <property type="match status" value="1"/>
</dbReference>
<dbReference type="GO" id="GO:0001931">
    <property type="term" value="C:uropod"/>
    <property type="evidence" value="ECO:0007669"/>
    <property type="project" value="UniProtKB-SubCell"/>
</dbReference>
<dbReference type="InterPro" id="IPR011993">
    <property type="entry name" value="PH-like_dom_sf"/>
</dbReference>
<evidence type="ECO:0000259" key="35">
    <source>
        <dbReference type="PROSITE" id="PS50003"/>
    </source>
</evidence>
<keyword evidence="24" id="KW-0168">Coated pit</keyword>
<evidence type="ECO:0000256" key="28">
    <source>
        <dbReference type="ARBA" id="ARBA00034102"/>
    </source>
</evidence>
<dbReference type="Gene3D" id="2.30.29.30">
    <property type="entry name" value="Pleckstrin-homology domain (PH domain)/Phosphotyrosine-binding domain (PTB)"/>
    <property type="match status" value="1"/>
</dbReference>
<keyword evidence="11" id="KW-0254">Endocytosis</keyword>
<evidence type="ECO:0000256" key="24">
    <source>
        <dbReference type="ARBA" id="ARBA00023176"/>
    </source>
</evidence>
<dbReference type="PROSITE" id="PS00410">
    <property type="entry name" value="G_DYNAMIN_1"/>
    <property type="match status" value="1"/>
</dbReference>
<evidence type="ECO:0000256" key="26">
    <source>
        <dbReference type="ARBA" id="ARBA00023273"/>
    </source>
</evidence>
<evidence type="ECO:0000313" key="38">
    <source>
        <dbReference type="Ensembl" id="ENSAMXP00005013602.1"/>
    </source>
</evidence>
<keyword evidence="12" id="KW-0771">Synaptosome</keyword>
<comment type="subcellular location">
    <subcellularLocation>
        <location evidence="6">Cell projection</location>
        <location evidence="6">Phagocytic cup</location>
    </subcellularLocation>
    <subcellularLocation>
        <location evidence="4">Cell projection</location>
        <location evidence="4">Podosome</location>
    </subcellularLocation>
    <subcellularLocation>
        <location evidence="32">Cell projection</location>
        <location evidence="32">Uropodium</location>
    </subcellularLocation>
    <subcellularLocation>
        <location evidence="1">Cytoplasm</location>
        <location evidence="1">Cytoskeleton</location>
        <location evidence="1">Microtubule organizing center</location>
        <location evidence="1">Centrosome</location>
        <location evidence="1">Centriole</location>
    </subcellularLocation>
    <subcellularLocation>
        <location evidence="2">Cytoplasmic vesicle</location>
        <location evidence="2">Clathrin-coated vesicle</location>
    </subcellularLocation>
    <subcellularLocation>
        <location evidence="30">Cytoplasmic vesicle</location>
        <location evidence="30">Phagosome membrane</location>
        <topology evidence="30">Peripheral membrane protein</topology>
    </subcellularLocation>
    <subcellularLocation>
        <location evidence="7">Membrane</location>
        <location evidence="7">Clathrin-coated pit</location>
    </subcellularLocation>
    <subcellularLocation>
        <location evidence="5">Midbody</location>
    </subcellularLocation>
    <subcellularLocation>
        <location evidence="29">Postsynaptic density</location>
    </subcellularLocation>
    <subcellularLocation>
        <location evidence="3">Recycling endosome</location>
    </subcellularLocation>
    <subcellularLocation>
        <location evidence="28">Synapse</location>
        <location evidence="28">Synaptosome</location>
    </subcellularLocation>
</comment>
<dbReference type="SUPFAM" id="SSF52540">
    <property type="entry name" value="P-loop containing nucleoside triphosphate hydrolases"/>
    <property type="match status" value="1"/>
</dbReference>
<dbReference type="Ensembl" id="ENSAMXT00005015075.1">
    <property type="protein sequence ID" value="ENSAMXP00005013602.1"/>
    <property type="gene ID" value="ENSAMXG00005007074.1"/>
</dbReference>
<evidence type="ECO:0000256" key="23">
    <source>
        <dbReference type="ARBA" id="ARBA00023175"/>
    </source>
</evidence>
<dbReference type="FunFam" id="3.40.50.300:FF:000045">
    <property type="entry name" value="dynamin-1 isoform X2"/>
    <property type="match status" value="1"/>
</dbReference>
<dbReference type="InterPro" id="IPR027417">
    <property type="entry name" value="P-loop_NTPase"/>
</dbReference>
<accession>A0A8B9HID6</accession>
<evidence type="ECO:0000259" key="36">
    <source>
        <dbReference type="PROSITE" id="PS51388"/>
    </source>
</evidence>
<dbReference type="PANTHER" id="PTHR11566:SF32">
    <property type="entry name" value="DYNAMIN-1"/>
    <property type="match status" value="1"/>
</dbReference>
<dbReference type="GO" id="GO:0008017">
    <property type="term" value="F:microtubule binding"/>
    <property type="evidence" value="ECO:0007669"/>
    <property type="project" value="TreeGrafter"/>
</dbReference>
<keyword evidence="18" id="KW-0965">Cell junction</keyword>
<evidence type="ECO:0000256" key="12">
    <source>
        <dbReference type="ARBA" id="ARBA00022599"/>
    </source>
</evidence>
<dbReference type="InterPro" id="IPR030381">
    <property type="entry name" value="G_DYNAMIN_dom"/>
</dbReference>
<dbReference type="Pfam" id="PF00169">
    <property type="entry name" value="PH"/>
    <property type="match status" value="1"/>
</dbReference>
<dbReference type="PROSITE" id="PS51718">
    <property type="entry name" value="G_DYNAMIN_2"/>
    <property type="match status" value="1"/>
</dbReference>
<dbReference type="PROSITE" id="PS50003">
    <property type="entry name" value="PH_DOMAIN"/>
    <property type="match status" value="1"/>
</dbReference>
<dbReference type="GO" id="GO:0005814">
    <property type="term" value="C:centriole"/>
    <property type="evidence" value="ECO:0007669"/>
    <property type="project" value="UniProtKB-SubCell"/>
</dbReference>
<evidence type="ECO:0000256" key="21">
    <source>
        <dbReference type="ARBA" id="ARBA00023134"/>
    </source>
</evidence>
<dbReference type="SUPFAM" id="SSF50729">
    <property type="entry name" value="PH domain-like"/>
    <property type="match status" value="1"/>
</dbReference>
<reference evidence="38" key="1">
    <citation type="submission" date="2025-08" db="UniProtKB">
        <authorList>
            <consortium name="Ensembl"/>
        </authorList>
    </citation>
    <scope>IDENTIFICATION</scope>
</reference>
<evidence type="ECO:0000256" key="19">
    <source>
        <dbReference type="ARBA" id="ARBA00022990"/>
    </source>
</evidence>
<keyword evidence="13" id="KW-0493">Microtubule</keyword>
<dbReference type="SMART" id="SM00302">
    <property type="entry name" value="GED"/>
    <property type="match status" value="1"/>
</dbReference>
<dbReference type="GO" id="GO:0014069">
    <property type="term" value="C:postsynaptic density"/>
    <property type="evidence" value="ECO:0007669"/>
    <property type="project" value="UniProtKB-SubCell"/>
</dbReference>
<feature type="domain" description="Dynamin-type G" evidence="37">
    <location>
        <begin position="28"/>
        <end position="294"/>
    </location>
</feature>
<dbReference type="Pfam" id="PF00350">
    <property type="entry name" value="Dynamin_N"/>
    <property type="match status" value="1"/>
</dbReference>
<dbReference type="PROSITE" id="PS51388">
    <property type="entry name" value="GED"/>
    <property type="match status" value="1"/>
</dbReference>
<evidence type="ECO:0000256" key="3">
    <source>
        <dbReference type="ARBA" id="ARBA00004172"/>
    </source>
</evidence>
<dbReference type="InterPro" id="IPR003130">
    <property type="entry name" value="GED"/>
</dbReference>
<dbReference type="InterPro" id="IPR045063">
    <property type="entry name" value="Dynamin_N"/>
</dbReference>
<dbReference type="GO" id="GO:0030670">
    <property type="term" value="C:phagocytic vesicle membrane"/>
    <property type="evidence" value="ECO:0007669"/>
    <property type="project" value="UniProtKB-SubCell"/>
</dbReference>
<evidence type="ECO:0000256" key="25">
    <source>
        <dbReference type="ARBA" id="ARBA00023212"/>
    </source>
</evidence>
<evidence type="ECO:0000256" key="32">
    <source>
        <dbReference type="ARBA" id="ARBA00060447"/>
    </source>
</evidence>
<sequence length="794" mass="90710">MGNRGMEDLIPLVNRMQDAFSAIGQNANLDLPQIAVVGGQSAGKSSVLENFVGKDFLPRGSGIVTRRPLVLQLINCPTEYAEFLHCKGKKFTDFDEVRQEIEAETDRVTGQNKGISPVPINLRVYSPNVLNLTLVDLPGMTKVPVGDQPADIEHQIKEMLMQFVTKENCLLLAVSPANSDLANSDALKIAKEVDPQGLRTIGVITKLDLMDEGTDARDILENKLLPLRRGYIGVVNRSQKDIDGRKDINAAMAAERKFFLTHPGYRHLADRMGTPYLQKTLNQQLTNHIRDTLPGLRSKLQSQLLSIEKEVEEYKNFRPDDPSRKTKALLQMVQQFSVDFEKRIEGSGDQIDTYELSGGARINRIFHERFPFELVKMEFDEKELRKEISYAIKNIHGIRTGLFTPDLAFEAIVKKQIQKLKSPVLKCIDMVVSELTSTIRKCSEKLAQYPMLREEMERIVTQHIRDRESRTKDQVMLLIDIELAYMNTNHEDFIGFIHTTQFYKCHLSETGMQINVHACDYVCLSCLLQVIRKGWLTINNIGIMKGGAKEYWFVLTAESLSWYKDDEEKEKKYMLQVDNLKLRDVEKSFMSSKHIFALFNTEQRNVYKDYRQLELACETQEDVDGWKASFLRAGVYAERSDTNEENGSDSFMHSMDPQLERQVETIRNLVDSYMGIVNKTVRDLMPKTIMHLMINNTKEFINAELLAQLYSCGDQNTLMEESAEQAQHRDEMLRMYHALREALSIIGDISTTTISTALPPPVDDSWLQVQRTGSGGRYENAFTYFKWLPYLGSG</sequence>
<feature type="domain" description="PH" evidence="35">
    <location>
        <begin position="529"/>
        <end position="635"/>
    </location>
</feature>
<evidence type="ECO:0000256" key="7">
    <source>
        <dbReference type="ARBA" id="ARBA00004600"/>
    </source>
</evidence>
<evidence type="ECO:0000256" key="5">
    <source>
        <dbReference type="ARBA" id="ARBA00004214"/>
    </source>
</evidence>
<dbReference type="GO" id="GO:0005905">
    <property type="term" value="C:clathrin-coated pit"/>
    <property type="evidence" value="ECO:0007669"/>
    <property type="project" value="UniProtKB-SubCell"/>
</dbReference>
<dbReference type="PRINTS" id="PR00195">
    <property type="entry name" value="DYNAMIN"/>
</dbReference>
<evidence type="ECO:0000256" key="2">
    <source>
        <dbReference type="ARBA" id="ARBA00004132"/>
    </source>
</evidence>
<dbReference type="GO" id="GO:0098793">
    <property type="term" value="C:presynapse"/>
    <property type="evidence" value="ECO:0007669"/>
    <property type="project" value="GOC"/>
</dbReference>
<keyword evidence="26" id="KW-0966">Cell projection</keyword>
<dbReference type="Proteomes" id="UP000694621">
    <property type="component" value="Unplaced"/>
</dbReference>
<dbReference type="Pfam" id="PF02212">
    <property type="entry name" value="GED"/>
    <property type="match status" value="1"/>
</dbReference>
<comment type="similarity">
    <text evidence="34">Belongs to the TRAFAC class dynamin-like GTPase superfamily. Dynamin/Fzo/YdjA family.</text>
</comment>
<dbReference type="FunFam" id="1.20.120.1240:FF:000014">
    <property type="entry name" value="Dynamin 2b"/>
    <property type="match status" value="1"/>
</dbReference>
<dbReference type="GO" id="GO:0016185">
    <property type="term" value="P:synaptic vesicle budding from presynaptic endocytic zone membrane"/>
    <property type="evidence" value="ECO:0007669"/>
    <property type="project" value="TreeGrafter"/>
</dbReference>
<evidence type="ECO:0000256" key="6">
    <source>
        <dbReference type="ARBA" id="ARBA00004231"/>
    </source>
</evidence>
<dbReference type="GO" id="GO:0003924">
    <property type="term" value="F:GTPase activity"/>
    <property type="evidence" value="ECO:0007669"/>
    <property type="project" value="InterPro"/>
</dbReference>
<dbReference type="GO" id="GO:0005525">
    <property type="term" value="F:GTP binding"/>
    <property type="evidence" value="ECO:0007669"/>
    <property type="project" value="UniProtKB-KW"/>
</dbReference>
<dbReference type="InterPro" id="IPR019762">
    <property type="entry name" value="Dynamin_GTPase_CS"/>
</dbReference>
<dbReference type="SMART" id="SM00233">
    <property type="entry name" value="PH"/>
    <property type="match status" value="1"/>
</dbReference>
<dbReference type="InterPro" id="IPR001849">
    <property type="entry name" value="PH_domain"/>
</dbReference>
<organism evidence="38 39">
    <name type="scientific">Astyanax mexicanus</name>
    <name type="common">Blind cave fish</name>
    <name type="synonym">Astyanax fasciatus mexicanus</name>
    <dbReference type="NCBI Taxonomy" id="7994"/>
    <lineage>
        <taxon>Eukaryota</taxon>
        <taxon>Metazoa</taxon>
        <taxon>Chordata</taxon>
        <taxon>Craniata</taxon>
        <taxon>Vertebrata</taxon>
        <taxon>Euteleostomi</taxon>
        <taxon>Actinopterygii</taxon>
        <taxon>Neopterygii</taxon>
        <taxon>Teleostei</taxon>
        <taxon>Ostariophysi</taxon>
        <taxon>Characiformes</taxon>
        <taxon>Characoidei</taxon>
        <taxon>Acestrorhamphidae</taxon>
        <taxon>Acestrorhamphinae</taxon>
        <taxon>Astyanax</taxon>
    </lineage>
</organism>
<evidence type="ECO:0000256" key="9">
    <source>
        <dbReference type="ARBA" id="ARBA00022490"/>
    </source>
</evidence>
<evidence type="ECO:0000256" key="13">
    <source>
        <dbReference type="ARBA" id="ARBA00022701"/>
    </source>
</evidence>
<dbReference type="GO" id="GO:0030496">
    <property type="term" value="C:midbody"/>
    <property type="evidence" value="ECO:0007669"/>
    <property type="project" value="UniProtKB-SubCell"/>
</dbReference>
<evidence type="ECO:0000256" key="18">
    <source>
        <dbReference type="ARBA" id="ARBA00022949"/>
    </source>
</evidence>
<keyword evidence="25" id="KW-0206">Cytoskeleton</keyword>
<dbReference type="AlphaFoldDB" id="A0A8B9HID6"/>